<evidence type="ECO:0000259" key="3">
    <source>
        <dbReference type="PROSITE" id="PS50011"/>
    </source>
</evidence>
<sequence>MEGNAGMKKAGAGPQARVRSAAAHEAGGELREYLQQFYLRVLPESEFEAFFRACVEKNNRKKDDARRDNNFPAVLDRRSLETQLGLRLWELNRASGAEYTARIKRELRGRFSAEDRQRIIRCFDLAGLLKVGSLLGDLEPESYDVFPLVKRACPDGLRALYAGDDAEQKTRWKKLNNRGSEVRNAWLGHDNGQIFAKMSQKEWEEGIETMQSLLNTLWVEQLRAQADRLAACLARAKALKLISVEALQARTGCDETEVLAALKSARIEVEKGVCCGVEEELIAKIGEYVGARQSEQRNRELQAELEKVRQELLLKDKSEASWQSVQDQLFTQKLAAVQPLEGLKEYAGGALDRRALLELAATHRFVLDGSLLRRDSERRFVEGPLTDAIRLAGRDPRQALMVEATTLYHLMRDTEQRSAIYKQMLACLGDDSRRAELEELQKRREALTPSKNAYVFVRNSLQLGPTGYPDPGRSDEEALADFLEDRCFERICVLTAGPTGLPQRLDREKTPFAVVARVSRDPAGVEAEEWSCRVFRSCLPFAAAEQDSPLLKQLRQKTDRMYRQALDAAQRANWRKKDVLGELDRLVEAQPEAAPLSQQPAEEPAVSERFPSRPALRSPGDASLELDRPVQPGDELLTEEGQRVRLGEPLTEGGETARGGEGVIYLCEQFPGLVAKIYHPGQLTAQRQEKLRTMLAHDPRIPGVCWPVHLLKNEQGQFVGYLMPRAPKGAMPLSKTVLKIGGRAVHDELMSGWTRRDLIRVAMRLAQLMERLHRKNILMGDVNAGNVMVDLTNSGSVFLVDTDSYQFDGYPCPVGTDEFTCPFVTVNGQNVARPRGQVRYGTLLRGLEEERFSLAVLLFEILLCGQNPFVNKGEKDFLTCMRERKFPYPKDTGNPDDVPDGDNLMIWKNLTFAVTTAFAAAFTEWKPCSAGQWANVLHRYLELVEGGVFTNELFPVKFHEYNREDPFFVDVRCPSALCGHREFNIGKNTYAELTAPGSAKRKDALFCRTCRRFISLHGKEPAGETARCVACGRSFVPTIRQVFYHDGNVPGPDGMYLCESCAASPVPCACCGAPMEVTVQQRWSMENNGWVPLCERCKTAETPIARCDRCGRNFQTRRGVVIGARRNKRPLLCDRCYHRGGNFF</sequence>
<feature type="region of interest" description="Disordered" evidence="2">
    <location>
        <begin position="1"/>
        <end position="20"/>
    </location>
</feature>
<dbReference type="Proteomes" id="UP000824035">
    <property type="component" value="Unassembled WGS sequence"/>
</dbReference>
<evidence type="ECO:0000256" key="2">
    <source>
        <dbReference type="SAM" id="MobiDB-lite"/>
    </source>
</evidence>
<feature type="region of interest" description="Disordered" evidence="2">
    <location>
        <begin position="591"/>
        <end position="638"/>
    </location>
</feature>
<dbReference type="InterPro" id="IPR000719">
    <property type="entry name" value="Prot_kinase_dom"/>
</dbReference>
<dbReference type="InterPro" id="IPR011009">
    <property type="entry name" value="Kinase-like_dom_sf"/>
</dbReference>
<feature type="coiled-coil region" evidence="1">
    <location>
        <begin position="291"/>
        <end position="318"/>
    </location>
</feature>
<comment type="caution">
    <text evidence="4">The sequence shown here is derived from an EMBL/GenBank/DDBJ whole genome shotgun (WGS) entry which is preliminary data.</text>
</comment>
<dbReference type="Gene3D" id="1.10.510.10">
    <property type="entry name" value="Transferase(Phosphotransferase) domain 1"/>
    <property type="match status" value="1"/>
</dbReference>
<feature type="domain" description="Protein kinase" evidence="3">
    <location>
        <begin position="650"/>
        <end position="968"/>
    </location>
</feature>
<evidence type="ECO:0000256" key="1">
    <source>
        <dbReference type="SAM" id="Coils"/>
    </source>
</evidence>
<dbReference type="GO" id="GO:0004672">
    <property type="term" value="F:protein kinase activity"/>
    <property type="evidence" value="ECO:0007669"/>
    <property type="project" value="InterPro"/>
</dbReference>
<reference evidence="4" key="2">
    <citation type="submission" date="2021-04" db="EMBL/GenBank/DDBJ databases">
        <authorList>
            <person name="Gilroy R."/>
        </authorList>
    </citation>
    <scope>NUCLEOTIDE SEQUENCE</scope>
    <source>
        <strain evidence="4">ChiGjej4B4-18154</strain>
    </source>
</reference>
<accession>A0A9D2IYA2</accession>
<proteinExistence type="predicted"/>
<evidence type="ECO:0000313" key="5">
    <source>
        <dbReference type="Proteomes" id="UP000824035"/>
    </source>
</evidence>
<protein>
    <recommendedName>
        <fullName evidence="3">Protein kinase domain-containing protein</fullName>
    </recommendedName>
</protein>
<dbReference type="AlphaFoldDB" id="A0A9D2IYA2"/>
<name>A0A9D2IYA2_9FIRM</name>
<evidence type="ECO:0000313" key="4">
    <source>
        <dbReference type="EMBL" id="HIZ30125.1"/>
    </source>
</evidence>
<keyword evidence="1" id="KW-0175">Coiled coil</keyword>
<gene>
    <name evidence="4" type="ORF">H9813_02680</name>
</gene>
<dbReference type="EMBL" id="DXBV01000025">
    <property type="protein sequence ID" value="HIZ30125.1"/>
    <property type="molecule type" value="Genomic_DNA"/>
</dbReference>
<reference evidence="4" key="1">
    <citation type="journal article" date="2021" name="PeerJ">
        <title>Extensive microbial diversity within the chicken gut microbiome revealed by metagenomics and culture.</title>
        <authorList>
            <person name="Gilroy R."/>
            <person name="Ravi A."/>
            <person name="Getino M."/>
            <person name="Pursley I."/>
            <person name="Horton D.L."/>
            <person name="Alikhan N.F."/>
            <person name="Baker D."/>
            <person name="Gharbi K."/>
            <person name="Hall N."/>
            <person name="Watson M."/>
            <person name="Adriaenssens E.M."/>
            <person name="Foster-Nyarko E."/>
            <person name="Jarju S."/>
            <person name="Secka A."/>
            <person name="Antonio M."/>
            <person name="Oren A."/>
            <person name="Chaudhuri R.R."/>
            <person name="La Ragione R."/>
            <person name="Hildebrand F."/>
            <person name="Pallen M.J."/>
        </authorList>
    </citation>
    <scope>NUCLEOTIDE SEQUENCE</scope>
    <source>
        <strain evidence="4">ChiGjej4B4-18154</strain>
    </source>
</reference>
<dbReference type="GO" id="GO:0005524">
    <property type="term" value="F:ATP binding"/>
    <property type="evidence" value="ECO:0007669"/>
    <property type="project" value="InterPro"/>
</dbReference>
<organism evidence="4 5">
    <name type="scientific">Candidatus Allofournierella merdipullorum</name>
    <dbReference type="NCBI Taxonomy" id="2838595"/>
    <lineage>
        <taxon>Bacteria</taxon>
        <taxon>Bacillati</taxon>
        <taxon>Bacillota</taxon>
        <taxon>Clostridia</taxon>
        <taxon>Eubacteriales</taxon>
        <taxon>Oscillospiraceae</taxon>
        <taxon>Allofournierella</taxon>
    </lineage>
</organism>
<dbReference type="SUPFAM" id="SSF56112">
    <property type="entry name" value="Protein kinase-like (PK-like)"/>
    <property type="match status" value="1"/>
</dbReference>
<dbReference type="PROSITE" id="PS50011">
    <property type="entry name" value="PROTEIN_KINASE_DOM"/>
    <property type="match status" value="1"/>
</dbReference>